<evidence type="ECO:0000256" key="1">
    <source>
        <dbReference type="SAM" id="MobiDB-lite"/>
    </source>
</evidence>
<evidence type="ECO:0000313" key="2">
    <source>
        <dbReference type="EMBL" id="CBJ29558.1"/>
    </source>
</evidence>
<protein>
    <submittedName>
        <fullName evidence="2">Uncharacterized protein</fullName>
    </submittedName>
</protein>
<dbReference type="Proteomes" id="UP000002630">
    <property type="component" value="Linkage Group LG11"/>
</dbReference>
<name>D7FL15_ECTSI</name>
<dbReference type="EMBL" id="FN648070">
    <property type="protein sequence ID" value="CBJ29558.1"/>
    <property type="molecule type" value="Genomic_DNA"/>
</dbReference>
<dbReference type="InParanoid" id="D7FL15"/>
<feature type="region of interest" description="Disordered" evidence="1">
    <location>
        <begin position="153"/>
        <end position="231"/>
    </location>
</feature>
<dbReference type="AlphaFoldDB" id="D7FL15"/>
<organism evidence="2 3">
    <name type="scientific">Ectocarpus siliculosus</name>
    <name type="common">Brown alga</name>
    <name type="synonym">Conferva siliculosa</name>
    <dbReference type="NCBI Taxonomy" id="2880"/>
    <lineage>
        <taxon>Eukaryota</taxon>
        <taxon>Sar</taxon>
        <taxon>Stramenopiles</taxon>
        <taxon>Ochrophyta</taxon>
        <taxon>PX clade</taxon>
        <taxon>Phaeophyceae</taxon>
        <taxon>Ectocarpales</taxon>
        <taxon>Ectocarpaceae</taxon>
        <taxon>Ectocarpus</taxon>
    </lineage>
</organism>
<proteinExistence type="predicted"/>
<feature type="compositionally biased region" description="Acidic residues" evidence="1">
    <location>
        <begin position="194"/>
        <end position="231"/>
    </location>
</feature>
<gene>
    <name evidence="2" type="ORF">Esi_0150_0078</name>
</gene>
<feature type="compositionally biased region" description="Low complexity" evidence="1">
    <location>
        <begin position="184"/>
        <end position="193"/>
    </location>
</feature>
<reference evidence="2 3" key="1">
    <citation type="journal article" date="2010" name="Nature">
        <title>The Ectocarpus genome and the independent evolution of multicellularity in brown algae.</title>
        <authorList>
            <person name="Cock J.M."/>
            <person name="Sterck L."/>
            <person name="Rouze P."/>
            <person name="Scornet D."/>
            <person name="Allen A.E."/>
            <person name="Amoutzias G."/>
            <person name="Anthouard V."/>
            <person name="Artiguenave F."/>
            <person name="Aury J.M."/>
            <person name="Badger J.H."/>
            <person name="Beszteri B."/>
            <person name="Billiau K."/>
            <person name="Bonnet E."/>
            <person name="Bothwell J.H."/>
            <person name="Bowler C."/>
            <person name="Boyen C."/>
            <person name="Brownlee C."/>
            <person name="Carrano C.J."/>
            <person name="Charrier B."/>
            <person name="Cho G.Y."/>
            <person name="Coelho S.M."/>
            <person name="Collen J."/>
            <person name="Corre E."/>
            <person name="Da Silva C."/>
            <person name="Delage L."/>
            <person name="Delaroque N."/>
            <person name="Dittami S.M."/>
            <person name="Doulbeau S."/>
            <person name="Elias M."/>
            <person name="Farnham G."/>
            <person name="Gachon C.M."/>
            <person name="Gschloessl B."/>
            <person name="Heesch S."/>
            <person name="Jabbari K."/>
            <person name="Jubin C."/>
            <person name="Kawai H."/>
            <person name="Kimura K."/>
            <person name="Kloareg B."/>
            <person name="Kupper F.C."/>
            <person name="Lang D."/>
            <person name="Le Bail A."/>
            <person name="Leblanc C."/>
            <person name="Lerouge P."/>
            <person name="Lohr M."/>
            <person name="Lopez P.J."/>
            <person name="Martens C."/>
            <person name="Maumus F."/>
            <person name="Michel G."/>
            <person name="Miranda-Saavedra D."/>
            <person name="Morales J."/>
            <person name="Moreau H."/>
            <person name="Motomura T."/>
            <person name="Nagasato C."/>
            <person name="Napoli C.A."/>
            <person name="Nelson D.R."/>
            <person name="Nyvall-Collen P."/>
            <person name="Peters A.F."/>
            <person name="Pommier C."/>
            <person name="Potin P."/>
            <person name="Poulain J."/>
            <person name="Quesneville H."/>
            <person name="Read B."/>
            <person name="Rensing S.A."/>
            <person name="Ritter A."/>
            <person name="Rousvoal S."/>
            <person name="Samanta M."/>
            <person name="Samson G."/>
            <person name="Schroeder D.C."/>
            <person name="Segurens B."/>
            <person name="Strittmatter M."/>
            <person name="Tonon T."/>
            <person name="Tregear J.W."/>
            <person name="Valentin K."/>
            <person name="von Dassow P."/>
            <person name="Yamagishi T."/>
            <person name="Van de Peer Y."/>
            <person name="Wincker P."/>
        </authorList>
    </citation>
    <scope>NUCLEOTIDE SEQUENCE [LARGE SCALE GENOMIC DNA]</scope>
    <source>
        <strain evidence="3">Ec32 / CCAP1310/4</strain>
    </source>
</reference>
<sequence>MKIMRLHIAGHILEKDLTGGVCGLCGQDNGCNSWVNTPQTGKAAQRVYSRCPWAPRSAKDEGSIVSITLNSAKKNTKNMPCTNVPMGFIFCNRWEWKFSMSNHVDELHAADAKLRKTDSKGQQFLESIIVGEDEKKAVGAMLQKDLKRVGGGAHKTKVVVRGNTTGKTGAKGKGGKGNRRVDTPSESSDSSSDSSDDSSIEPDSGDGDEEEDVIEDDEQDNEQEDEEEEKE</sequence>
<accession>D7FL15</accession>
<dbReference type="EMBL" id="FN649736">
    <property type="protein sequence ID" value="CBJ29558.1"/>
    <property type="molecule type" value="Genomic_DNA"/>
</dbReference>
<keyword evidence="3" id="KW-1185">Reference proteome</keyword>
<dbReference type="OrthoDB" id="2953545at2759"/>
<evidence type="ECO:0000313" key="3">
    <source>
        <dbReference type="Proteomes" id="UP000002630"/>
    </source>
</evidence>